<dbReference type="InterPro" id="IPR003673">
    <property type="entry name" value="CoA-Trfase_fam_III"/>
</dbReference>
<proteinExistence type="predicted"/>
<gene>
    <name evidence="1" type="ORF">EBO15_09545</name>
</gene>
<protein>
    <recommendedName>
        <fullName evidence="3">CoA transferase</fullName>
    </recommendedName>
</protein>
<dbReference type="Gene3D" id="3.40.50.10540">
    <property type="entry name" value="Crotonobetainyl-coa:carnitine coa-transferase, domain 1"/>
    <property type="match status" value="1"/>
</dbReference>
<dbReference type="AlphaFoldDB" id="A0A3M2M7K0"/>
<dbReference type="GO" id="GO:0003824">
    <property type="term" value="F:catalytic activity"/>
    <property type="evidence" value="ECO:0007669"/>
    <property type="project" value="InterPro"/>
</dbReference>
<sequence length="55" mass="5862">MRELGADVVKVEPLAGDPFRATGHHIDRGMRSIALDLGSAEGRTASGGRRQGAMW</sequence>
<name>A0A3M2M7K0_9ACTN</name>
<accession>A0A3M2M7K0</accession>
<evidence type="ECO:0000313" key="1">
    <source>
        <dbReference type="EMBL" id="RMI45449.1"/>
    </source>
</evidence>
<reference evidence="1 2" key="1">
    <citation type="submission" date="2018-10" db="EMBL/GenBank/DDBJ databases">
        <title>Isolation from soil.</title>
        <authorList>
            <person name="Hu J."/>
        </authorList>
    </citation>
    <scope>NUCLEOTIDE SEQUENCE [LARGE SCALE GENOMIC DNA]</scope>
    <source>
        <strain evidence="1 2">NEAU-Ht49</strain>
    </source>
</reference>
<evidence type="ECO:0000313" key="2">
    <source>
        <dbReference type="Proteomes" id="UP000282674"/>
    </source>
</evidence>
<dbReference type="SUPFAM" id="SSF89796">
    <property type="entry name" value="CoA-transferase family III (CaiB/BaiF)"/>
    <property type="match status" value="1"/>
</dbReference>
<dbReference type="InterPro" id="IPR023606">
    <property type="entry name" value="CoA-Trfase_III_dom_1_sf"/>
</dbReference>
<organism evidence="1 2">
    <name type="scientific">Actinomadura harenae</name>
    <dbReference type="NCBI Taxonomy" id="2483351"/>
    <lineage>
        <taxon>Bacteria</taxon>
        <taxon>Bacillati</taxon>
        <taxon>Actinomycetota</taxon>
        <taxon>Actinomycetes</taxon>
        <taxon>Streptosporangiales</taxon>
        <taxon>Thermomonosporaceae</taxon>
        <taxon>Actinomadura</taxon>
    </lineage>
</organism>
<dbReference type="Proteomes" id="UP000282674">
    <property type="component" value="Unassembled WGS sequence"/>
</dbReference>
<evidence type="ECO:0008006" key="3">
    <source>
        <dbReference type="Google" id="ProtNLM"/>
    </source>
</evidence>
<keyword evidence="2" id="KW-1185">Reference proteome</keyword>
<dbReference type="OrthoDB" id="4251672at2"/>
<comment type="caution">
    <text evidence="1">The sequence shown here is derived from an EMBL/GenBank/DDBJ whole genome shotgun (WGS) entry which is preliminary data.</text>
</comment>
<dbReference type="Pfam" id="PF02515">
    <property type="entry name" value="CoA_transf_3"/>
    <property type="match status" value="1"/>
</dbReference>
<dbReference type="EMBL" id="RFFG01000013">
    <property type="protein sequence ID" value="RMI45449.1"/>
    <property type="molecule type" value="Genomic_DNA"/>
</dbReference>